<reference evidence="14 15" key="1">
    <citation type="submission" date="2015-12" db="EMBL/GenBank/DDBJ databases">
        <title>The genome of Folsomia candida.</title>
        <authorList>
            <person name="Faddeeva A."/>
            <person name="Derks M.F."/>
            <person name="Anvar Y."/>
            <person name="Smit S."/>
            <person name="Van Straalen N."/>
            <person name="Roelofs D."/>
        </authorList>
    </citation>
    <scope>NUCLEOTIDE SEQUENCE [LARGE SCALE GENOMIC DNA]</scope>
    <source>
        <strain evidence="14 15">VU population</strain>
        <tissue evidence="14">Whole body</tissue>
    </source>
</reference>
<accession>A0A226EHR6</accession>
<dbReference type="InterPro" id="IPR017972">
    <property type="entry name" value="Cyt_P450_CS"/>
</dbReference>
<dbReference type="Proteomes" id="UP000198287">
    <property type="component" value="Unassembled WGS sequence"/>
</dbReference>
<comment type="function">
    <text evidence="11">Cytochromes P450 are a group of heme-thiolate monooxygenases. They oxidize a variety of structurally unrelated compounds, including steroids, fatty acids, and xenobiotics.</text>
</comment>
<keyword evidence="7" id="KW-0492">Microsome</keyword>
<comment type="subcellular location">
    <subcellularLocation>
        <location evidence="3">Endoplasmic reticulum membrane</location>
        <topology evidence="3">Peripheral membrane protein</topology>
    </subcellularLocation>
    <subcellularLocation>
        <location evidence="2">Microsome membrane</location>
        <topology evidence="2">Peripheral membrane protein</topology>
    </subcellularLocation>
</comment>
<evidence type="ECO:0000256" key="12">
    <source>
        <dbReference type="PIRSR" id="PIRSR602401-1"/>
    </source>
</evidence>
<evidence type="ECO:0000256" key="1">
    <source>
        <dbReference type="ARBA" id="ARBA00001971"/>
    </source>
</evidence>
<evidence type="ECO:0000313" key="15">
    <source>
        <dbReference type="Proteomes" id="UP000198287"/>
    </source>
</evidence>
<evidence type="ECO:0000256" key="10">
    <source>
        <dbReference type="ARBA" id="ARBA00023033"/>
    </source>
</evidence>
<dbReference type="InterPro" id="IPR050705">
    <property type="entry name" value="Cytochrome_P450_3A"/>
</dbReference>
<dbReference type="InterPro" id="IPR002401">
    <property type="entry name" value="Cyt_P450_E_grp-I"/>
</dbReference>
<comment type="similarity">
    <text evidence="4 13">Belongs to the cytochrome P450 family.</text>
</comment>
<dbReference type="GO" id="GO:0020037">
    <property type="term" value="F:heme binding"/>
    <property type="evidence" value="ECO:0007669"/>
    <property type="project" value="InterPro"/>
</dbReference>
<dbReference type="GO" id="GO:0008395">
    <property type="term" value="F:steroid hydroxylase activity"/>
    <property type="evidence" value="ECO:0007669"/>
    <property type="project" value="TreeGrafter"/>
</dbReference>
<dbReference type="Gene3D" id="1.10.630.10">
    <property type="entry name" value="Cytochrome P450"/>
    <property type="match status" value="1"/>
</dbReference>
<evidence type="ECO:0000256" key="5">
    <source>
        <dbReference type="ARBA" id="ARBA00022617"/>
    </source>
</evidence>
<comment type="cofactor">
    <cofactor evidence="1 12">
        <name>heme</name>
        <dbReference type="ChEBI" id="CHEBI:30413"/>
    </cofactor>
</comment>
<feature type="binding site" description="axial binding residue" evidence="12">
    <location>
        <position position="446"/>
    </location>
    <ligand>
        <name>heme</name>
        <dbReference type="ChEBI" id="CHEBI:30413"/>
    </ligand>
    <ligandPart>
        <name>Fe</name>
        <dbReference type="ChEBI" id="CHEBI:18248"/>
    </ligandPart>
</feature>
<dbReference type="FunFam" id="1.10.630.10:FF:000182">
    <property type="entry name" value="Cytochrome P450 3A4"/>
    <property type="match status" value="1"/>
</dbReference>
<keyword evidence="15" id="KW-1185">Reference proteome</keyword>
<dbReference type="InterPro" id="IPR036396">
    <property type="entry name" value="Cyt_P450_sf"/>
</dbReference>
<organism evidence="14 15">
    <name type="scientific">Folsomia candida</name>
    <name type="common">Springtail</name>
    <dbReference type="NCBI Taxonomy" id="158441"/>
    <lineage>
        <taxon>Eukaryota</taxon>
        <taxon>Metazoa</taxon>
        <taxon>Ecdysozoa</taxon>
        <taxon>Arthropoda</taxon>
        <taxon>Hexapoda</taxon>
        <taxon>Collembola</taxon>
        <taxon>Entomobryomorpha</taxon>
        <taxon>Isotomoidea</taxon>
        <taxon>Isotomidae</taxon>
        <taxon>Proisotominae</taxon>
        <taxon>Folsomia</taxon>
    </lineage>
</organism>
<evidence type="ECO:0000256" key="9">
    <source>
        <dbReference type="ARBA" id="ARBA00023004"/>
    </source>
</evidence>
<evidence type="ECO:0000256" key="2">
    <source>
        <dbReference type="ARBA" id="ARBA00004174"/>
    </source>
</evidence>
<dbReference type="SUPFAM" id="SSF48264">
    <property type="entry name" value="Cytochrome P450"/>
    <property type="match status" value="1"/>
</dbReference>
<sequence>MSLTFLLFCIFIFLIIFLVVYARWNYNKLDNLGFPVVKPSFILGSDPQGYKKVQHLEDYERFQKYGDIYGFFEGRNPQVHVCDPEMIRLILVKDGHHFKERQKTDFGNPVTNEVLDWQHEEKWRFLRSVITPNFASHRIRDMSECLRELSEEFTSELKSKSFGDKITMDFRSFVGSLITKTIEKCYCGIRLENRVDPGHTFDILMKKLISEFSGYDIKHELVRAFPFLIKWHPTIPSEPIAVFRQLVLNLIKDRQSQHTEKINLQYNFTDTLIDLLSKAQAPQYQHLKITENNAVALALEFFLATFDSVSTPIVFMAYYLASNPSVQEKVLQEIDSVLEKCDGEAELGFQAVQEMPYLQACFQEALRLAPPFFKVERKCTKDWEYKGYKISAGVNVIIPVWATNRHPKYYENPDEFIPERWLQSGDKDKSNNAYAFCTFGHGPKNCVGQRWAYEMGKIIMANFMTTFTFEMKEDTKVQFKPGSSFILKFEPIYLDIVRRG</sequence>
<dbReference type="OMA" id="HGPKNCV"/>
<dbReference type="GO" id="GO:0016705">
    <property type="term" value="F:oxidoreductase activity, acting on paired donors, with incorporation or reduction of molecular oxygen"/>
    <property type="evidence" value="ECO:0007669"/>
    <property type="project" value="InterPro"/>
</dbReference>
<protein>
    <submittedName>
        <fullName evidence="14">Cytochrome P450 3A56</fullName>
    </submittedName>
</protein>
<dbReference type="STRING" id="158441.A0A226EHR6"/>
<evidence type="ECO:0000256" key="13">
    <source>
        <dbReference type="RuleBase" id="RU000461"/>
    </source>
</evidence>
<evidence type="ECO:0000256" key="3">
    <source>
        <dbReference type="ARBA" id="ARBA00004406"/>
    </source>
</evidence>
<keyword evidence="9 12" id="KW-0408">Iron</keyword>
<dbReference type="PANTHER" id="PTHR24302:SF15">
    <property type="entry name" value="FATTY-ACID PEROXYGENASE"/>
    <property type="match status" value="1"/>
</dbReference>
<name>A0A226EHR6_FOLCA</name>
<keyword evidence="6 12" id="KW-0479">Metal-binding</keyword>
<keyword evidence="7" id="KW-0256">Endoplasmic reticulum</keyword>
<keyword evidence="5 12" id="KW-0349">Heme</keyword>
<evidence type="ECO:0000256" key="4">
    <source>
        <dbReference type="ARBA" id="ARBA00010617"/>
    </source>
</evidence>
<dbReference type="PROSITE" id="PS00086">
    <property type="entry name" value="CYTOCHROME_P450"/>
    <property type="match status" value="1"/>
</dbReference>
<evidence type="ECO:0000256" key="7">
    <source>
        <dbReference type="ARBA" id="ARBA00022848"/>
    </source>
</evidence>
<dbReference type="GO" id="GO:0005506">
    <property type="term" value="F:iron ion binding"/>
    <property type="evidence" value="ECO:0007669"/>
    <property type="project" value="InterPro"/>
</dbReference>
<dbReference type="InterPro" id="IPR001128">
    <property type="entry name" value="Cyt_P450"/>
</dbReference>
<comment type="caution">
    <text evidence="14">The sequence shown here is derived from an EMBL/GenBank/DDBJ whole genome shotgun (WGS) entry which is preliminary data.</text>
</comment>
<dbReference type="Pfam" id="PF00067">
    <property type="entry name" value="p450"/>
    <property type="match status" value="1"/>
</dbReference>
<evidence type="ECO:0000256" key="6">
    <source>
        <dbReference type="ARBA" id="ARBA00022723"/>
    </source>
</evidence>
<keyword evidence="8 13" id="KW-0560">Oxidoreductase</keyword>
<evidence type="ECO:0000256" key="8">
    <source>
        <dbReference type="ARBA" id="ARBA00023002"/>
    </source>
</evidence>
<keyword evidence="10 13" id="KW-0503">Monooxygenase</keyword>
<proteinExistence type="inferred from homology"/>
<evidence type="ECO:0000313" key="14">
    <source>
        <dbReference type="EMBL" id="OXA56281.1"/>
    </source>
</evidence>
<gene>
    <name evidence="14" type="ORF">Fcan01_10062</name>
</gene>
<dbReference type="OrthoDB" id="6408550at2759"/>
<dbReference type="PANTHER" id="PTHR24302">
    <property type="entry name" value="CYTOCHROME P450 FAMILY 3"/>
    <property type="match status" value="1"/>
</dbReference>
<dbReference type="AlphaFoldDB" id="A0A226EHR6"/>
<dbReference type="PRINTS" id="PR00463">
    <property type="entry name" value="EP450I"/>
</dbReference>
<dbReference type="GO" id="GO:0005789">
    <property type="term" value="C:endoplasmic reticulum membrane"/>
    <property type="evidence" value="ECO:0007669"/>
    <property type="project" value="UniProtKB-SubCell"/>
</dbReference>
<evidence type="ECO:0000256" key="11">
    <source>
        <dbReference type="ARBA" id="ARBA00043906"/>
    </source>
</evidence>
<dbReference type="EMBL" id="LNIX01000004">
    <property type="protein sequence ID" value="OXA56281.1"/>
    <property type="molecule type" value="Genomic_DNA"/>
</dbReference>